<evidence type="ECO:0000256" key="7">
    <source>
        <dbReference type="RuleBase" id="RU363068"/>
    </source>
</evidence>
<dbReference type="Proteomes" id="UP000599085">
    <property type="component" value="Unassembled WGS sequence"/>
</dbReference>
<proteinExistence type="inferred from homology"/>
<dbReference type="Gene3D" id="3.40.50.1820">
    <property type="entry name" value="alpha/beta hydrolase"/>
    <property type="match status" value="1"/>
</dbReference>
<dbReference type="PANTHER" id="PTHR10061">
    <property type="entry name" value="S-FORMYLGLUTATHIONE HYDROLASE"/>
    <property type="match status" value="1"/>
</dbReference>
<keyword evidence="9" id="KW-1185">Reference proteome</keyword>
<dbReference type="SUPFAM" id="SSF53474">
    <property type="entry name" value="alpha/beta-Hydrolases"/>
    <property type="match status" value="1"/>
</dbReference>
<gene>
    <name evidence="8" type="primary">fghA</name>
    <name evidence="8" type="ORF">IGM82_02810</name>
</gene>
<evidence type="ECO:0000256" key="2">
    <source>
        <dbReference type="ARBA" id="ARBA00012479"/>
    </source>
</evidence>
<accession>A0ABR9MPL4</accession>
<dbReference type="Pfam" id="PF00756">
    <property type="entry name" value="Esterase"/>
    <property type="match status" value="1"/>
</dbReference>
<dbReference type="EC" id="3.1.2.12" evidence="2 6"/>
<dbReference type="InterPro" id="IPR029058">
    <property type="entry name" value="AB_hydrolase_fold"/>
</dbReference>
<comment type="similarity">
    <text evidence="1 7">Belongs to the esterase D family.</text>
</comment>
<dbReference type="GO" id="GO:0018738">
    <property type="term" value="F:S-formylglutathione hydrolase activity"/>
    <property type="evidence" value="ECO:0007669"/>
    <property type="project" value="UniProtKB-EC"/>
</dbReference>
<name>A0ABR9MPL4_9PROT</name>
<dbReference type="NCBIfam" id="TIGR02821">
    <property type="entry name" value="fghA_ester_D"/>
    <property type="match status" value="1"/>
</dbReference>
<dbReference type="EMBL" id="JADAQV010000001">
    <property type="protein sequence ID" value="MBE1723346.1"/>
    <property type="molecule type" value="Genomic_DNA"/>
</dbReference>
<evidence type="ECO:0000313" key="9">
    <source>
        <dbReference type="Proteomes" id="UP000599085"/>
    </source>
</evidence>
<comment type="function">
    <text evidence="7">Serine hydrolase involved in the detoxification of formaldehyde.</text>
</comment>
<evidence type="ECO:0000256" key="5">
    <source>
        <dbReference type="ARBA" id="ARBA00047590"/>
    </source>
</evidence>
<keyword evidence="4 7" id="KW-0378">Hydrolase</keyword>
<evidence type="ECO:0000256" key="4">
    <source>
        <dbReference type="ARBA" id="ARBA00022801"/>
    </source>
</evidence>
<comment type="catalytic activity">
    <reaction evidence="5 7">
        <text>S-formylglutathione + H2O = formate + glutathione + H(+)</text>
        <dbReference type="Rhea" id="RHEA:14961"/>
        <dbReference type="ChEBI" id="CHEBI:15377"/>
        <dbReference type="ChEBI" id="CHEBI:15378"/>
        <dbReference type="ChEBI" id="CHEBI:15740"/>
        <dbReference type="ChEBI" id="CHEBI:57688"/>
        <dbReference type="ChEBI" id="CHEBI:57925"/>
        <dbReference type="EC" id="3.1.2.12"/>
    </reaction>
</comment>
<evidence type="ECO:0000256" key="6">
    <source>
        <dbReference type="NCBIfam" id="TIGR02821"/>
    </source>
</evidence>
<protein>
    <recommendedName>
        <fullName evidence="2 6">S-formylglutathione hydrolase</fullName>
        <ecNumber evidence="2 6">3.1.2.12</ecNumber>
    </recommendedName>
</protein>
<comment type="caution">
    <text evidence="8">The sequence shown here is derived from an EMBL/GenBank/DDBJ whole genome shotgun (WGS) entry which is preliminary data.</text>
</comment>
<evidence type="ECO:0000256" key="1">
    <source>
        <dbReference type="ARBA" id="ARBA00005622"/>
    </source>
</evidence>
<evidence type="ECO:0000256" key="3">
    <source>
        <dbReference type="ARBA" id="ARBA00022487"/>
    </source>
</evidence>
<evidence type="ECO:0000313" key="8">
    <source>
        <dbReference type="EMBL" id="MBE1723346.1"/>
    </source>
</evidence>
<sequence length="284" mass="30809">MMGRNPFTLIERHACCGGEVHFLSHQSQELGLPARVSIFLPVKALAGDRVPAIHVLAGLTCTQETFLIKSNAIRHAADHGLALVAPDTSSRGANVAGEDDAYDLGTGAGYYVDATTDPWAAHYRMGSYVRRELPALVEEHFPIMAGRRGIMGHSMGGMGALAVALGDAGAWQTVSAFAPISSPSQVDWGHKVTDAYFGGHEAEWAQYDPCLLLEAGMTHPGTLLVDQGLDDEFLSRLQPERLEQAAKAAGQSLTLRRHEGYDHSYWFVQSFIQDHLKHHAEGLL</sequence>
<reference evidence="8 9" key="1">
    <citation type="submission" date="2020-09" db="EMBL/GenBank/DDBJ databases">
        <title>Bombella mellium and Bombella favum sp. nov., two novel species isolated from honey of Apis mellifera.</title>
        <authorList>
            <person name="Hilgarth M."/>
            <person name="Redwitz J."/>
            <person name="Ehrmann M.A."/>
            <person name="Vogel R.F."/>
            <person name="Jakob F."/>
        </authorList>
    </citation>
    <scope>NUCLEOTIDE SEQUENCE [LARGE SCALE GENOMIC DNA]</scope>
    <source>
        <strain evidence="8 9">MRM1</strain>
    </source>
</reference>
<keyword evidence="3 7" id="KW-0719">Serine esterase</keyword>
<organism evidence="8 9">
    <name type="scientific">Bombella apis</name>
    <dbReference type="NCBI Taxonomy" id="1785988"/>
    <lineage>
        <taxon>Bacteria</taxon>
        <taxon>Pseudomonadati</taxon>
        <taxon>Pseudomonadota</taxon>
        <taxon>Alphaproteobacteria</taxon>
        <taxon>Acetobacterales</taxon>
        <taxon>Acetobacteraceae</taxon>
        <taxon>Bombella</taxon>
    </lineage>
</organism>
<dbReference type="InterPro" id="IPR014186">
    <property type="entry name" value="S-formylglutathione_hydrol"/>
</dbReference>
<dbReference type="PANTHER" id="PTHR10061:SF0">
    <property type="entry name" value="S-FORMYLGLUTATHIONE HYDROLASE"/>
    <property type="match status" value="1"/>
</dbReference>
<dbReference type="InterPro" id="IPR000801">
    <property type="entry name" value="Esterase-like"/>
</dbReference>